<sequence>MERISFSFLQRGEKLVPERFTKTTVRYSAIHLHKLEALIVCLVDPLYYGSMEFQAIIPSVYGNAEINKLSQCLERDRLKLQYCQMVFLINEIIGLAMRAATSERECMVNI</sequence>
<protein>
    <submittedName>
        <fullName evidence="1">Uncharacterized protein</fullName>
    </submittedName>
</protein>
<reference evidence="1 2" key="1">
    <citation type="submission" date="2014-11" db="EMBL/GenBank/DDBJ databases">
        <title>Genetic blueprint of the zoonotic pathogen Toxocara canis.</title>
        <authorList>
            <person name="Zhu X.-Q."/>
            <person name="Korhonen P.K."/>
            <person name="Cai H."/>
            <person name="Young N.D."/>
            <person name="Nejsum P."/>
            <person name="von Samson-Himmelstjerna G."/>
            <person name="Boag P.R."/>
            <person name="Tan P."/>
            <person name="Li Q."/>
            <person name="Min J."/>
            <person name="Yang Y."/>
            <person name="Wang X."/>
            <person name="Fang X."/>
            <person name="Hall R.S."/>
            <person name="Hofmann A."/>
            <person name="Sternberg P.W."/>
            <person name="Jex A.R."/>
            <person name="Gasser R.B."/>
        </authorList>
    </citation>
    <scope>NUCLEOTIDE SEQUENCE [LARGE SCALE GENOMIC DNA]</scope>
    <source>
        <strain evidence="1">PN_DK_2014</strain>
    </source>
</reference>
<comment type="caution">
    <text evidence="1">The sequence shown here is derived from an EMBL/GenBank/DDBJ whole genome shotgun (WGS) entry which is preliminary data.</text>
</comment>
<organism evidence="1 2">
    <name type="scientific">Toxocara canis</name>
    <name type="common">Canine roundworm</name>
    <dbReference type="NCBI Taxonomy" id="6265"/>
    <lineage>
        <taxon>Eukaryota</taxon>
        <taxon>Metazoa</taxon>
        <taxon>Ecdysozoa</taxon>
        <taxon>Nematoda</taxon>
        <taxon>Chromadorea</taxon>
        <taxon>Rhabditida</taxon>
        <taxon>Spirurina</taxon>
        <taxon>Ascaridomorpha</taxon>
        <taxon>Ascaridoidea</taxon>
        <taxon>Toxocaridae</taxon>
        <taxon>Toxocara</taxon>
    </lineage>
</organism>
<keyword evidence="2" id="KW-1185">Reference proteome</keyword>
<evidence type="ECO:0000313" key="1">
    <source>
        <dbReference type="EMBL" id="KHN80765.1"/>
    </source>
</evidence>
<dbReference type="Proteomes" id="UP000031036">
    <property type="component" value="Unassembled WGS sequence"/>
</dbReference>
<gene>
    <name evidence="1" type="ORF">Tcan_09849</name>
</gene>
<evidence type="ECO:0000313" key="2">
    <source>
        <dbReference type="Proteomes" id="UP000031036"/>
    </source>
</evidence>
<dbReference type="EMBL" id="JPKZ01001678">
    <property type="protein sequence ID" value="KHN80765.1"/>
    <property type="molecule type" value="Genomic_DNA"/>
</dbReference>
<dbReference type="AlphaFoldDB" id="A0A0B2VIB0"/>
<proteinExistence type="predicted"/>
<accession>A0A0B2VIB0</accession>
<name>A0A0B2VIB0_TOXCA</name>